<feature type="domain" description="N-acetyltransferase" evidence="3">
    <location>
        <begin position="1"/>
        <end position="90"/>
    </location>
</feature>
<dbReference type="RefSeq" id="WP_235374580.1">
    <property type="nucleotide sequence ID" value="NZ_CP113864.1"/>
</dbReference>
<accession>A0ABY7BDR6</accession>
<dbReference type="InterPro" id="IPR016181">
    <property type="entry name" value="Acyl_CoA_acyltransferase"/>
</dbReference>
<reference evidence="4" key="1">
    <citation type="submission" date="2022-12" db="EMBL/GenBank/DDBJ databases">
        <authorList>
            <person name="Bing R.G."/>
            <person name="Willard D.J."/>
            <person name="Manesh M.J.H."/>
            <person name="Laemthong T."/>
            <person name="Crosby J.R."/>
            <person name="Kelly R.M."/>
        </authorList>
    </citation>
    <scope>NUCLEOTIDE SEQUENCE</scope>
    <source>
        <strain evidence="4">DSM 8991</strain>
    </source>
</reference>
<evidence type="ECO:0000313" key="4">
    <source>
        <dbReference type="EMBL" id="WAM30502.1"/>
    </source>
</evidence>
<sequence length="94" mass="10593">MGISLLFSEKEGYFLTAEDSLYIHHLHRGKGIGKTLLKFLIEKAKENKIKNIIAKICAENQPSLNLHKSLGFAEVGKLCQVGYKFGRYLDVVIL</sequence>
<keyword evidence="2" id="KW-0012">Acyltransferase</keyword>
<dbReference type="CDD" id="cd04301">
    <property type="entry name" value="NAT_SF"/>
    <property type="match status" value="1"/>
</dbReference>
<gene>
    <name evidence="4" type="ORF">OTJ99_001247</name>
</gene>
<keyword evidence="1" id="KW-0808">Transferase</keyword>
<name>A0ABY7BDR6_9FIRM</name>
<dbReference type="EMBL" id="CP113864">
    <property type="protein sequence ID" value="WAM30502.1"/>
    <property type="molecule type" value="Genomic_DNA"/>
</dbReference>
<dbReference type="Gene3D" id="3.40.630.30">
    <property type="match status" value="1"/>
</dbReference>
<evidence type="ECO:0000256" key="2">
    <source>
        <dbReference type="ARBA" id="ARBA00023315"/>
    </source>
</evidence>
<keyword evidence="5" id="KW-1185">Reference proteome</keyword>
<evidence type="ECO:0000256" key="1">
    <source>
        <dbReference type="ARBA" id="ARBA00022679"/>
    </source>
</evidence>
<dbReference type="Pfam" id="PF00583">
    <property type="entry name" value="Acetyltransf_1"/>
    <property type="match status" value="1"/>
</dbReference>
<dbReference type="Proteomes" id="UP001164745">
    <property type="component" value="Chromosome"/>
</dbReference>
<evidence type="ECO:0000259" key="3">
    <source>
        <dbReference type="PROSITE" id="PS51186"/>
    </source>
</evidence>
<dbReference type="SUPFAM" id="SSF55729">
    <property type="entry name" value="Acyl-CoA N-acyltransferases (Nat)"/>
    <property type="match status" value="1"/>
</dbReference>
<dbReference type="InterPro" id="IPR000182">
    <property type="entry name" value="GNAT_dom"/>
</dbReference>
<dbReference type="PANTHER" id="PTHR43072:SF23">
    <property type="entry name" value="UPF0039 PROTEIN C11D3.02C"/>
    <property type="match status" value="1"/>
</dbReference>
<dbReference type="PROSITE" id="PS51186">
    <property type="entry name" value="GNAT"/>
    <property type="match status" value="1"/>
</dbReference>
<dbReference type="PANTHER" id="PTHR43072">
    <property type="entry name" value="N-ACETYLTRANSFERASE"/>
    <property type="match status" value="1"/>
</dbReference>
<evidence type="ECO:0000313" key="5">
    <source>
        <dbReference type="Proteomes" id="UP001164745"/>
    </source>
</evidence>
<protein>
    <submittedName>
        <fullName evidence="4">GNAT family N-acetyltransferase</fullName>
    </submittedName>
</protein>
<proteinExistence type="predicted"/>
<organism evidence="4 5">
    <name type="scientific">Caldicellulosiruptor naganoensis</name>
    <dbReference type="NCBI Taxonomy" id="29324"/>
    <lineage>
        <taxon>Bacteria</taxon>
        <taxon>Bacillati</taxon>
        <taxon>Bacillota</taxon>
        <taxon>Bacillota incertae sedis</taxon>
        <taxon>Caldicellulosiruptorales</taxon>
        <taxon>Caldicellulosiruptoraceae</taxon>
        <taxon>Caldicellulosiruptor</taxon>
    </lineage>
</organism>